<sequence length="484" mass="55964">MDPETRRKIEETVLDILRKANVEEMTEFEVRLAASKRLGIDLFEPQRKGLVRSVVENFLLSTMEDEEGRGGDGKLADSNVREETKEVEQEEEDEEQETRLKKEVNDGGDRVVCKLSNKRRVVIQDFRGKTLVSIREFYEKDGKQIPTAKGISLSTEQWSAFRKSVPAIEEAVSKMELKLRSHLDGKQTEDVCNSVSDLASQEVVAIATHRFYGKNYRCWAQQMEIFLKQSKIAYVLTDPCPSVSLGREATAEEIARAKHDELKWVNDDCICRSNILSSLSDPLFYQYSKRAGSAKELWEELKLVYLYEEFGTKRSQVKNYIEFQMVEERPVVEQVQEFNNIADAIVAAGMSIDENFHVSVIISKLPPSWKDFCIKLMREEYLPFRKLMDHLRIEEECRSQEKQRESSTLLGDHNIRKFIPNSRDLKPPGMRWNRRESEMDGRPKFCHNCGKKGHISRNCRAKFVKENNENRDVDNGSMPAVTEV</sequence>
<dbReference type="InterPro" id="IPR001878">
    <property type="entry name" value="Znf_CCHC"/>
</dbReference>
<dbReference type="InterPro" id="IPR014876">
    <property type="entry name" value="DEK_C"/>
</dbReference>
<evidence type="ECO:0000256" key="2">
    <source>
        <dbReference type="SAM" id="MobiDB-lite"/>
    </source>
</evidence>
<feature type="domain" description="DEK-C" evidence="4">
    <location>
        <begin position="3"/>
        <end position="60"/>
    </location>
</feature>
<dbReference type="PROSITE" id="PS51998">
    <property type="entry name" value="DEK_C"/>
    <property type="match status" value="1"/>
</dbReference>
<dbReference type="GO" id="GO:0003677">
    <property type="term" value="F:DNA binding"/>
    <property type="evidence" value="ECO:0007669"/>
    <property type="project" value="InterPro"/>
</dbReference>
<dbReference type="Pfam" id="PF02229">
    <property type="entry name" value="PC4"/>
    <property type="match status" value="1"/>
</dbReference>
<dbReference type="PANTHER" id="PTHR47592:SF6">
    <property type="entry name" value="PBF68 PROTEIN"/>
    <property type="match status" value="1"/>
</dbReference>
<evidence type="ECO:0000259" key="3">
    <source>
        <dbReference type="PROSITE" id="PS50158"/>
    </source>
</evidence>
<keyword evidence="1" id="KW-0862">Zinc</keyword>
<dbReference type="Gene3D" id="2.30.31.10">
    <property type="entry name" value="Transcriptional Coactivator Pc4, Chain A"/>
    <property type="match status" value="1"/>
</dbReference>
<dbReference type="InterPro" id="IPR036875">
    <property type="entry name" value="Znf_CCHC_sf"/>
</dbReference>
<protein>
    <submittedName>
        <fullName evidence="5">Uncharacterized protein</fullName>
    </submittedName>
</protein>
<dbReference type="SUPFAM" id="SSF109715">
    <property type="entry name" value="DEK C-terminal domain"/>
    <property type="match status" value="1"/>
</dbReference>
<dbReference type="SUPFAM" id="SSF54447">
    <property type="entry name" value="ssDNA-binding transcriptional regulator domain"/>
    <property type="match status" value="1"/>
</dbReference>
<dbReference type="OrthoDB" id="2505440at2759"/>
<evidence type="ECO:0000259" key="4">
    <source>
        <dbReference type="PROSITE" id="PS51998"/>
    </source>
</evidence>
<dbReference type="Proteomes" id="UP000327013">
    <property type="component" value="Chromosome 1"/>
</dbReference>
<dbReference type="Pfam" id="PF14223">
    <property type="entry name" value="Retrotran_gag_2"/>
    <property type="match status" value="1"/>
</dbReference>
<dbReference type="Pfam" id="PF08766">
    <property type="entry name" value="DEK_C"/>
    <property type="match status" value="1"/>
</dbReference>
<evidence type="ECO:0000313" key="6">
    <source>
        <dbReference type="Proteomes" id="UP000327013"/>
    </source>
</evidence>
<dbReference type="InterPro" id="IPR003173">
    <property type="entry name" value="PC4_C"/>
</dbReference>
<dbReference type="SMART" id="SM00343">
    <property type="entry name" value="ZnF_C2HC"/>
    <property type="match status" value="1"/>
</dbReference>
<keyword evidence="1" id="KW-0863">Zinc-finger</keyword>
<dbReference type="AlphaFoldDB" id="A0A5N6QJ34"/>
<dbReference type="SUPFAM" id="SSF57756">
    <property type="entry name" value="Retrovirus zinc finger-like domains"/>
    <property type="match status" value="1"/>
</dbReference>
<keyword evidence="1" id="KW-0479">Metal-binding</keyword>
<organism evidence="5 6">
    <name type="scientific">Carpinus fangiana</name>
    <dbReference type="NCBI Taxonomy" id="176857"/>
    <lineage>
        <taxon>Eukaryota</taxon>
        <taxon>Viridiplantae</taxon>
        <taxon>Streptophyta</taxon>
        <taxon>Embryophyta</taxon>
        <taxon>Tracheophyta</taxon>
        <taxon>Spermatophyta</taxon>
        <taxon>Magnoliopsida</taxon>
        <taxon>eudicotyledons</taxon>
        <taxon>Gunneridae</taxon>
        <taxon>Pentapetalae</taxon>
        <taxon>rosids</taxon>
        <taxon>fabids</taxon>
        <taxon>Fagales</taxon>
        <taxon>Betulaceae</taxon>
        <taxon>Carpinus</taxon>
    </lineage>
</organism>
<evidence type="ECO:0000256" key="1">
    <source>
        <dbReference type="PROSITE-ProRule" id="PRU00047"/>
    </source>
</evidence>
<dbReference type="EMBL" id="CM017321">
    <property type="protein sequence ID" value="KAE7999352.1"/>
    <property type="molecule type" value="Genomic_DNA"/>
</dbReference>
<feature type="region of interest" description="Disordered" evidence="2">
    <location>
        <begin position="65"/>
        <end position="102"/>
    </location>
</feature>
<proteinExistence type="predicted"/>
<keyword evidence="6" id="KW-1185">Reference proteome</keyword>
<dbReference type="GO" id="GO:0008270">
    <property type="term" value="F:zinc ion binding"/>
    <property type="evidence" value="ECO:0007669"/>
    <property type="project" value="UniProtKB-KW"/>
</dbReference>
<dbReference type="FunFam" id="2.30.31.10:FF:000011">
    <property type="entry name" value="RNA polymerase II transcriptional coactivator KELP"/>
    <property type="match status" value="1"/>
</dbReference>
<accession>A0A5N6QJ34</accession>
<gene>
    <name evidence="5" type="ORF">FH972_003792</name>
</gene>
<dbReference type="Pfam" id="PF00098">
    <property type="entry name" value="zf-CCHC"/>
    <property type="match status" value="1"/>
</dbReference>
<evidence type="ECO:0000313" key="5">
    <source>
        <dbReference type="EMBL" id="KAE7999352.1"/>
    </source>
</evidence>
<dbReference type="PANTHER" id="PTHR47592">
    <property type="entry name" value="PBF68 PROTEIN"/>
    <property type="match status" value="1"/>
</dbReference>
<name>A0A5N6QJ34_9ROSI</name>
<reference evidence="5 6" key="1">
    <citation type="submission" date="2019-06" db="EMBL/GenBank/DDBJ databases">
        <title>A chromosomal-level reference genome of Carpinus fangiana (Coryloideae, Betulaceae).</title>
        <authorList>
            <person name="Yang X."/>
            <person name="Wang Z."/>
            <person name="Zhang L."/>
            <person name="Hao G."/>
            <person name="Liu J."/>
            <person name="Yang Y."/>
        </authorList>
    </citation>
    <scope>NUCLEOTIDE SEQUENCE [LARGE SCALE GENOMIC DNA]</scope>
    <source>
        <strain evidence="5">Cfa_2016G</strain>
        <tissue evidence="5">Leaf</tissue>
    </source>
</reference>
<dbReference type="Gene3D" id="4.10.60.10">
    <property type="entry name" value="Zinc finger, CCHC-type"/>
    <property type="match status" value="1"/>
</dbReference>
<dbReference type="PROSITE" id="PS50158">
    <property type="entry name" value="ZF_CCHC"/>
    <property type="match status" value="1"/>
</dbReference>
<feature type="compositionally biased region" description="Basic and acidic residues" evidence="2">
    <location>
        <begin position="68"/>
        <end position="87"/>
    </location>
</feature>
<feature type="domain" description="CCHC-type" evidence="3">
    <location>
        <begin position="446"/>
        <end position="460"/>
    </location>
</feature>
<dbReference type="InterPro" id="IPR009044">
    <property type="entry name" value="ssDNA-bd_transcriptional_reg"/>
</dbReference>
<dbReference type="GO" id="GO:0006355">
    <property type="term" value="P:regulation of DNA-templated transcription"/>
    <property type="evidence" value="ECO:0007669"/>
    <property type="project" value="InterPro"/>
</dbReference>